<protein>
    <submittedName>
        <fullName evidence="1">Uncharacterized protein</fullName>
    </submittedName>
</protein>
<sequence>GQITIIPTGIFLTTTAGNIALASTTIVSKALIMTYDVTTAKWYPSY</sequence>
<evidence type="ECO:0000313" key="1">
    <source>
        <dbReference type="EMBL" id="CAB4240767.1"/>
    </source>
</evidence>
<reference evidence="1" key="1">
    <citation type="submission" date="2020-05" db="EMBL/GenBank/DDBJ databases">
        <authorList>
            <person name="Chiriac C."/>
            <person name="Salcher M."/>
            <person name="Ghai R."/>
            <person name="Kavagutti S V."/>
        </authorList>
    </citation>
    <scope>NUCLEOTIDE SEQUENCE</scope>
</reference>
<dbReference type="EMBL" id="LR797818">
    <property type="protein sequence ID" value="CAB4240767.1"/>
    <property type="molecule type" value="Genomic_DNA"/>
</dbReference>
<accession>A0A6J5T881</accession>
<proteinExistence type="predicted"/>
<gene>
    <name evidence="1" type="ORF">UFOVP22_1</name>
</gene>
<organism evidence="1">
    <name type="scientific">uncultured Caudovirales phage</name>
    <dbReference type="NCBI Taxonomy" id="2100421"/>
    <lineage>
        <taxon>Viruses</taxon>
        <taxon>Duplodnaviria</taxon>
        <taxon>Heunggongvirae</taxon>
        <taxon>Uroviricota</taxon>
        <taxon>Caudoviricetes</taxon>
        <taxon>Peduoviridae</taxon>
        <taxon>Maltschvirus</taxon>
        <taxon>Maltschvirus maltsch</taxon>
    </lineage>
</organism>
<feature type="non-terminal residue" evidence="1">
    <location>
        <position position="1"/>
    </location>
</feature>
<name>A0A6J5T881_9CAUD</name>